<evidence type="ECO:0000256" key="1">
    <source>
        <dbReference type="SAM" id="MobiDB-lite"/>
    </source>
</evidence>
<accession>A0ABR1UMZ9</accession>
<feature type="region of interest" description="Disordered" evidence="1">
    <location>
        <begin position="1"/>
        <end position="52"/>
    </location>
</feature>
<feature type="compositionally biased region" description="Basic and acidic residues" evidence="1">
    <location>
        <begin position="176"/>
        <end position="188"/>
    </location>
</feature>
<reference evidence="2 3" key="1">
    <citation type="submission" date="2023-01" db="EMBL/GenBank/DDBJ databases">
        <title>Analysis of 21 Apiospora genomes using comparative genomics revels a genus with tremendous synthesis potential of carbohydrate active enzymes and secondary metabolites.</title>
        <authorList>
            <person name="Sorensen T."/>
        </authorList>
    </citation>
    <scope>NUCLEOTIDE SEQUENCE [LARGE SCALE GENOMIC DNA]</scope>
    <source>
        <strain evidence="2 3">CBS 83171</strain>
    </source>
</reference>
<feature type="region of interest" description="Disordered" evidence="1">
    <location>
        <begin position="139"/>
        <end position="205"/>
    </location>
</feature>
<dbReference type="Proteomes" id="UP001446871">
    <property type="component" value="Unassembled WGS sequence"/>
</dbReference>
<feature type="compositionally biased region" description="Polar residues" evidence="1">
    <location>
        <begin position="151"/>
        <end position="167"/>
    </location>
</feature>
<feature type="compositionally biased region" description="Pro residues" evidence="1">
    <location>
        <begin position="1"/>
        <end position="14"/>
    </location>
</feature>
<evidence type="ECO:0000313" key="3">
    <source>
        <dbReference type="Proteomes" id="UP001446871"/>
    </source>
</evidence>
<feature type="region of interest" description="Disordered" evidence="1">
    <location>
        <begin position="1336"/>
        <end position="1367"/>
    </location>
</feature>
<feature type="compositionally biased region" description="Basic and acidic residues" evidence="1">
    <location>
        <begin position="1339"/>
        <end position="1353"/>
    </location>
</feature>
<feature type="region of interest" description="Disordered" evidence="1">
    <location>
        <begin position="1171"/>
        <end position="1190"/>
    </location>
</feature>
<proteinExistence type="predicted"/>
<organism evidence="2 3">
    <name type="scientific">Apiospora saccharicola</name>
    <dbReference type="NCBI Taxonomy" id="335842"/>
    <lineage>
        <taxon>Eukaryota</taxon>
        <taxon>Fungi</taxon>
        <taxon>Dikarya</taxon>
        <taxon>Ascomycota</taxon>
        <taxon>Pezizomycotina</taxon>
        <taxon>Sordariomycetes</taxon>
        <taxon>Xylariomycetidae</taxon>
        <taxon>Amphisphaeriales</taxon>
        <taxon>Apiosporaceae</taxon>
        <taxon>Apiospora</taxon>
    </lineage>
</organism>
<feature type="compositionally biased region" description="Acidic residues" evidence="1">
    <location>
        <begin position="139"/>
        <end position="150"/>
    </location>
</feature>
<name>A0ABR1UMZ9_9PEZI</name>
<comment type="caution">
    <text evidence="2">The sequence shown here is derived from an EMBL/GenBank/DDBJ whole genome shotgun (WGS) entry which is preliminary data.</text>
</comment>
<protein>
    <submittedName>
        <fullName evidence="2">Uncharacterized protein</fullName>
    </submittedName>
</protein>
<sequence length="1367" mass="156153">MRNPPTGPRSPPQDPNYKKYEFENPGDYVTTAGPAFEDKSESEDGGEAPTRFDGLVTLPMPSTNQLFQQLQNSLQQAPQSQATQTVAKLAETRARRFVARKKVPGIPGWDWVPFLSAVFEFDTKVPLDDDEDAINFVEEEDDDDSDDDSNAGDTNSVASTTGPTSQPTPIPSTLEPDQRPSKKGDAHRGKITNKKPPPKQPGDGSWNYVVYVPEWSDPAWDPAWERIYGTNTKRLRPQRDVFQTLRPALRPEDLVRNPTPYARRWGIPGDRTDGRSRTSPTFSRTRDFGAVVDEYIINQVMDDAMRQRCFAETQRLIAQGLTAYRGQGIAPEVVEQYRQAMNIPSQEDIRTGAVKAGMPFERYIETLPQDVRQLYSGLIDDVLDDEDYQRILFFDMTSDEMYRNNIFTMSDNEKYNLTPLPLHTLVDKSKWEDTLAKGAMEDLPRLVYDFWGKREEYDVHRNPAVWEALQPALQLVTRVLNTNPMFWRSLKDLRTRRKVDPKLDPRKVEDQRTPYLQKMIRLDEIKTPGEDGYDEDYDDRWPELDDLAEAGFDYCDHVDRLLANHLELGFGSGYLDDEGKPCSFTYGRTGVMNYGVDTKIDIMIAAELLWPLLVPVYSSSEKLCASYMIATTILHELMHATSNAVDLMCGLNDELYDSTQTKEISNQLYYWHQGAVDPECANGEPWWRDDVRCEAGWAFEADFWGDSCVVLTGAQSGFRFSKHLHSLPLAVMTQRHQHASYGAGANDVLKGIYPLEDYYRPVPIDYVAKFFTDGFWDTEYPRHGAAAFKRLPPDRQHLSLMLPRWQPEAALQNIFGSDNWRFFRVIIRCLRRYGHSIMAEYLNQIVWEVRGFHSLRNRWLLDIQSWTVPDDTWSRLNAQLEEAADVVWDRWRCYSSPTDAQYQTWLMDKYKPYPDRQRWVEMMLYEFLDETKDGGRYFANIETIHRFAKAELSIMERMVFEFLSVRKGQRRYVYRPDDADFDPLLQLVNRMVEYKEAIDAHHNKLDDLQMCAALASESDRITTWCAYLDQDSQRLHHLSNLVLTEWEIDNTEAKRLCEEMPSVPSALYEKRANRLKKLAMRDYVQLDYRIRGGVDEFYKRIEAWVGKMARPDPINEKDLATTRQRIIALQQRLQKTVAGGDSLGIGTPMRSVSPKKTNNIFAFKNPESRRSSVVNDATRRPGTTMGFGSSAGAPNKIGGISSSGALVFGKPGFSSAAAQPRRMTGPKSNTTSANVFTKYTRNALQENLLDPAPKFAGRNFASQANIAAPPNTVFGRLQLPAGGNPFAATNVSMMPTAPFPYPYADRNTTSRDVARLTHNPTPAMQLLITALQLPTQPYRHPEGHNPDVEDDTSRFPVPGDHNSDNIE</sequence>
<evidence type="ECO:0000313" key="2">
    <source>
        <dbReference type="EMBL" id="KAK8059268.1"/>
    </source>
</evidence>
<feature type="region of interest" description="Disordered" evidence="1">
    <location>
        <begin position="260"/>
        <end position="282"/>
    </location>
</feature>
<dbReference type="EMBL" id="JAQQWM010000006">
    <property type="protein sequence ID" value="KAK8059268.1"/>
    <property type="molecule type" value="Genomic_DNA"/>
</dbReference>
<gene>
    <name evidence="2" type="ORF">PG996_009198</name>
</gene>
<keyword evidence="3" id="KW-1185">Reference proteome</keyword>